<evidence type="ECO:0000313" key="2">
    <source>
        <dbReference type="EMBL" id="SFJ12216.1"/>
    </source>
</evidence>
<gene>
    <name evidence="2" type="ORF">SAMN05216602_3997</name>
</gene>
<organism evidence="2 3">
    <name type="scientific">Phytopseudomonas argentinensis</name>
    <dbReference type="NCBI Taxonomy" id="289370"/>
    <lineage>
        <taxon>Bacteria</taxon>
        <taxon>Pseudomonadati</taxon>
        <taxon>Pseudomonadota</taxon>
        <taxon>Gammaproteobacteria</taxon>
        <taxon>Pseudomonadales</taxon>
        <taxon>Pseudomonadaceae</taxon>
        <taxon>Phytopseudomonas</taxon>
    </lineage>
</organism>
<reference evidence="3" key="1">
    <citation type="submission" date="2016-10" db="EMBL/GenBank/DDBJ databases">
        <authorList>
            <person name="Varghese N."/>
            <person name="Submissions S."/>
        </authorList>
    </citation>
    <scope>NUCLEOTIDE SEQUENCE [LARGE SCALE GENOMIC DNA]</scope>
    <source>
        <strain evidence="3">LMG 22563</strain>
    </source>
</reference>
<dbReference type="RefSeq" id="WP_074888187.1">
    <property type="nucleotide sequence ID" value="NZ_FORC01000004.1"/>
</dbReference>
<keyword evidence="1" id="KW-0812">Transmembrane</keyword>
<keyword evidence="1" id="KW-1133">Transmembrane helix</keyword>
<evidence type="ECO:0000256" key="1">
    <source>
        <dbReference type="SAM" id="Phobius"/>
    </source>
</evidence>
<protein>
    <submittedName>
        <fullName evidence="2">Uncharacterized protein</fullName>
    </submittedName>
</protein>
<dbReference type="Proteomes" id="UP000183018">
    <property type="component" value="Unassembled WGS sequence"/>
</dbReference>
<feature type="transmembrane region" description="Helical" evidence="1">
    <location>
        <begin position="159"/>
        <end position="176"/>
    </location>
</feature>
<evidence type="ECO:0000313" key="3">
    <source>
        <dbReference type="Proteomes" id="UP000183018"/>
    </source>
</evidence>
<name>A0A1I3NTY4_9GAMM</name>
<proteinExistence type="predicted"/>
<feature type="transmembrane region" description="Helical" evidence="1">
    <location>
        <begin position="124"/>
        <end position="147"/>
    </location>
</feature>
<sequence length="197" mass="23175">MDFLSSPGAFWAWLVQLAFELGFTESIKYLAPVFVLAMAGKIKAWFGRLRVRLSGLAARLYGHPIREPTKPLLLTGQQRIAIRDARGWFRREFRRWKKKDAVWIRKYRFDEPWINREQSRGHTCFIIMVLWLGIWVLALGLKEIVYLPEGPLASSPAKAAIAGAPMYAFELAWLRFSGRATQLIRYRNKVRIWRWWH</sequence>
<keyword evidence="1" id="KW-0472">Membrane</keyword>
<dbReference type="AlphaFoldDB" id="A0A1I3NTY4"/>
<dbReference type="OrthoDB" id="6853471at2"/>
<dbReference type="EMBL" id="FORC01000004">
    <property type="protein sequence ID" value="SFJ12216.1"/>
    <property type="molecule type" value="Genomic_DNA"/>
</dbReference>
<keyword evidence="3" id="KW-1185">Reference proteome</keyword>
<accession>A0A1I3NTY4</accession>